<name>A0ABM0LZC6_SACKO</name>
<gene>
    <name evidence="5" type="primary">LOC102806731</name>
</gene>
<dbReference type="Proteomes" id="UP000694865">
    <property type="component" value="Unplaced"/>
</dbReference>
<dbReference type="RefSeq" id="XP_006813117.1">
    <property type="nucleotide sequence ID" value="XM_006813054.1"/>
</dbReference>
<keyword evidence="4" id="KW-1185">Reference proteome</keyword>
<evidence type="ECO:0000313" key="5">
    <source>
        <dbReference type="RefSeq" id="XP_006813117.1"/>
    </source>
</evidence>
<keyword evidence="1" id="KW-0677">Repeat</keyword>
<organism evidence="4 5">
    <name type="scientific">Saccoglossus kowalevskii</name>
    <name type="common">Acorn worm</name>
    <dbReference type="NCBI Taxonomy" id="10224"/>
    <lineage>
        <taxon>Eukaryota</taxon>
        <taxon>Metazoa</taxon>
        <taxon>Hemichordata</taxon>
        <taxon>Enteropneusta</taxon>
        <taxon>Harrimaniidae</taxon>
        <taxon>Saccoglossus</taxon>
    </lineage>
</organism>
<dbReference type="PANTHER" id="PTHR24171:SF10">
    <property type="entry name" value="ANKYRIN REPEAT DOMAIN-CONTAINING PROTEIN 29-LIKE"/>
    <property type="match status" value="1"/>
</dbReference>
<dbReference type="InterPro" id="IPR002110">
    <property type="entry name" value="Ankyrin_rpt"/>
</dbReference>
<dbReference type="SMART" id="SM00248">
    <property type="entry name" value="ANK"/>
    <property type="match status" value="3"/>
</dbReference>
<dbReference type="Gene3D" id="1.25.40.20">
    <property type="entry name" value="Ankyrin repeat-containing domain"/>
    <property type="match status" value="1"/>
</dbReference>
<dbReference type="SUPFAM" id="SSF48403">
    <property type="entry name" value="Ankyrin repeat"/>
    <property type="match status" value="1"/>
</dbReference>
<evidence type="ECO:0000256" key="2">
    <source>
        <dbReference type="ARBA" id="ARBA00023043"/>
    </source>
</evidence>
<proteinExistence type="predicted"/>
<dbReference type="PROSITE" id="PS50297">
    <property type="entry name" value="ANK_REP_REGION"/>
    <property type="match status" value="2"/>
</dbReference>
<evidence type="ECO:0000256" key="1">
    <source>
        <dbReference type="ARBA" id="ARBA00022737"/>
    </source>
</evidence>
<feature type="repeat" description="ANK" evidence="3">
    <location>
        <begin position="48"/>
        <end position="80"/>
    </location>
</feature>
<accession>A0ABM0LZC6</accession>
<feature type="repeat" description="ANK" evidence="3">
    <location>
        <begin position="81"/>
        <end position="113"/>
    </location>
</feature>
<dbReference type="GeneID" id="102806731"/>
<keyword evidence="2 3" id="KW-0040">ANK repeat</keyword>
<dbReference type="InterPro" id="IPR036770">
    <property type="entry name" value="Ankyrin_rpt-contain_sf"/>
</dbReference>
<protein>
    <submittedName>
        <fullName evidence="5">Inversin-B-like</fullName>
    </submittedName>
</protein>
<dbReference type="PROSITE" id="PS50088">
    <property type="entry name" value="ANK_REPEAT"/>
    <property type="match status" value="2"/>
</dbReference>
<sequence>MGGALAMVVTITVYEVKTIPLLCALENDRKDSVNVFLSAEVIDRVDKDNKSQLHYATEYGHTESVETLLSAGAKVDIVDKDNKTPLQYAVEKGDNKSVEALLSAGANVEVVDKEGENALNMVLQYPKTMRRFDNVNKSSALNVMKLLLDKNISLDNVDRRGKTPLQYIDSNIGSAGTITNFYKEAKLLLLKAIQQRENSELMAQEGDKVDTTKIYFCGHGGVGKTTLKETLKKVRLYTLT</sequence>
<dbReference type="Pfam" id="PF12796">
    <property type="entry name" value="Ank_2"/>
    <property type="match status" value="1"/>
</dbReference>
<evidence type="ECO:0000313" key="4">
    <source>
        <dbReference type="Proteomes" id="UP000694865"/>
    </source>
</evidence>
<evidence type="ECO:0000256" key="3">
    <source>
        <dbReference type="PROSITE-ProRule" id="PRU00023"/>
    </source>
</evidence>
<dbReference type="PANTHER" id="PTHR24171">
    <property type="entry name" value="ANKYRIN REPEAT DOMAIN-CONTAINING PROTEIN 39-RELATED"/>
    <property type="match status" value="1"/>
</dbReference>
<reference evidence="5" key="1">
    <citation type="submission" date="2025-08" db="UniProtKB">
        <authorList>
            <consortium name="RefSeq"/>
        </authorList>
    </citation>
    <scope>IDENTIFICATION</scope>
    <source>
        <tissue evidence="5">Testes</tissue>
    </source>
</reference>